<dbReference type="InterPro" id="IPR035979">
    <property type="entry name" value="RBD_domain_sf"/>
</dbReference>
<protein>
    <recommendedName>
        <fullName evidence="3">RRM domain-containing protein</fullName>
    </recommendedName>
</protein>
<dbReference type="Gene3D" id="3.30.70.330">
    <property type="match status" value="1"/>
</dbReference>
<dbReference type="Proteomes" id="UP001274830">
    <property type="component" value="Unassembled WGS sequence"/>
</dbReference>
<feature type="compositionally biased region" description="Low complexity" evidence="2">
    <location>
        <begin position="200"/>
        <end position="211"/>
    </location>
</feature>
<feature type="region of interest" description="Disordered" evidence="2">
    <location>
        <begin position="738"/>
        <end position="783"/>
    </location>
</feature>
<feature type="compositionally biased region" description="Low complexity" evidence="2">
    <location>
        <begin position="439"/>
        <end position="450"/>
    </location>
</feature>
<accession>A0AAE0TT00</accession>
<feature type="region of interest" description="Disordered" evidence="2">
    <location>
        <begin position="807"/>
        <end position="1457"/>
    </location>
</feature>
<feature type="compositionally biased region" description="Polar residues" evidence="2">
    <location>
        <begin position="1262"/>
        <end position="1302"/>
    </location>
</feature>
<feature type="compositionally biased region" description="Polar residues" evidence="2">
    <location>
        <begin position="1474"/>
        <end position="1490"/>
    </location>
</feature>
<gene>
    <name evidence="4" type="ORF">LTR78_008638</name>
</gene>
<feature type="compositionally biased region" description="Polar residues" evidence="2">
    <location>
        <begin position="807"/>
        <end position="820"/>
    </location>
</feature>
<feature type="compositionally biased region" description="Low complexity" evidence="2">
    <location>
        <begin position="924"/>
        <end position="943"/>
    </location>
</feature>
<comment type="caution">
    <text evidence="4">The sequence shown here is derived from an EMBL/GenBank/DDBJ whole genome shotgun (WGS) entry which is preliminary data.</text>
</comment>
<dbReference type="CDD" id="cd00590">
    <property type="entry name" value="RRM_SF"/>
    <property type="match status" value="1"/>
</dbReference>
<dbReference type="GO" id="GO:0003723">
    <property type="term" value="F:RNA binding"/>
    <property type="evidence" value="ECO:0007669"/>
    <property type="project" value="UniProtKB-UniRule"/>
</dbReference>
<feature type="compositionally biased region" description="Low complexity" evidence="2">
    <location>
        <begin position="1496"/>
        <end position="1507"/>
    </location>
</feature>
<evidence type="ECO:0000259" key="3">
    <source>
        <dbReference type="PROSITE" id="PS50102"/>
    </source>
</evidence>
<feature type="compositionally biased region" description="Basic residues" evidence="2">
    <location>
        <begin position="1568"/>
        <end position="1580"/>
    </location>
</feature>
<proteinExistence type="predicted"/>
<feature type="compositionally biased region" description="Low complexity" evidence="2">
    <location>
        <begin position="1582"/>
        <end position="1591"/>
    </location>
</feature>
<feature type="compositionally biased region" description="Polar residues" evidence="2">
    <location>
        <begin position="1423"/>
        <end position="1435"/>
    </location>
</feature>
<feature type="compositionally biased region" description="Basic residues" evidence="2">
    <location>
        <begin position="1399"/>
        <end position="1413"/>
    </location>
</feature>
<feature type="compositionally biased region" description="Polar residues" evidence="2">
    <location>
        <begin position="1230"/>
        <end position="1247"/>
    </location>
</feature>
<keyword evidence="1" id="KW-0694">RNA-binding</keyword>
<feature type="compositionally biased region" description="Basic and acidic residues" evidence="2">
    <location>
        <begin position="1592"/>
        <end position="1601"/>
    </location>
</feature>
<feature type="region of interest" description="Disordered" evidence="2">
    <location>
        <begin position="1668"/>
        <end position="1709"/>
    </location>
</feature>
<evidence type="ECO:0000256" key="2">
    <source>
        <dbReference type="SAM" id="MobiDB-lite"/>
    </source>
</evidence>
<feature type="compositionally biased region" description="Acidic residues" evidence="2">
    <location>
        <begin position="1687"/>
        <end position="1709"/>
    </location>
</feature>
<feature type="domain" description="RRM" evidence="3">
    <location>
        <begin position="583"/>
        <end position="661"/>
    </location>
</feature>
<feature type="compositionally biased region" description="Low complexity" evidence="2">
    <location>
        <begin position="1610"/>
        <end position="1630"/>
    </location>
</feature>
<feature type="compositionally biased region" description="Low complexity" evidence="2">
    <location>
        <begin position="1308"/>
        <end position="1334"/>
    </location>
</feature>
<dbReference type="PROSITE" id="PS50102">
    <property type="entry name" value="RRM"/>
    <property type="match status" value="1"/>
</dbReference>
<feature type="compositionally biased region" description="Basic and acidic residues" evidence="2">
    <location>
        <begin position="1382"/>
        <end position="1398"/>
    </location>
</feature>
<feature type="region of interest" description="Disordered" evidence="2">
    <location>
        <begin position="168"/>
        <end position="325"/>
    </location>
</feature>
<evidence type="ECO:0000256" key="1">
    <source>
        <dbReference type="PROSITE-ProRule" id="PRU00176"/>
    </source>
</evidence>
<feature type="region of interest" description="Disordered" evidence="2">
    <location>
        <begin position="471"/>
        <end position="527"/>
    </location>
</feature>
<feature type="compositionally biased region" description="Polar residues" evidence="2">
    <location>
        <begin position="1186"/>
        <end position="1197"/>
    </location>
</feature>
<feature type="compositionally biased region" description="Polar residues" evidence="2">
    <location>
        <begin position="882"/>
        <end position="900"/>
    </location>
</feature>
<dbReference type="InterPro" id="IPR000504">
    <property type="entry name" value="RRM_dom"/>
</dbReference>
<feature type="compositionally biased region" description="Low complexity" evidence="2">
    <location>
        <begin position="1009"/>
        <end position="1022"/>
    </location>
</feature>
<feature type="region of interest" description="Disordered" evidence="2">
    <location>
        <begin position="415"/>
        <end position="450"/>
    </location>
</feature>
<feature type="compositionally biased region" description="Polar residues" evidence="2">
    <location>
        <begin position="260"/>
        <end position="283"/>
    </location>
</feature>
<feature type="compositionally biased region" description="Polar residues" evidence="2">
    <location>
        <begin position="1129"/>
        <end position="1138"/>
    </location>
</feature>
<dbReference type="SUPFAM" id="SSF54928">
    <property type="entry name" value="RNA-binding domain, RBD"/>
    <property type="match status" value="1"/>
</dbReference>
<evidence type="ECO:0000313" key="4">
    <source>
        <dbReference type="EMBL" id="KAK3671538.1"/>
    </source>
</evidence>
<feature type="region of interest" description="Disordered" evidence="2">
    <location>
        <begin position="1469"/>
        <end position="1630"/>
    </location>
</feature>
<feature type="compositionally biased region" description="Low complexity" evidence="2">
    <location>
        <begin position="1521"/>
        <end position="1537"/>
    </location>
</feature>
<dbReference type="EMBL" id="JAUTXT010000042">
    <property type="protein sequence ID" value="KAK3671538.1"/>
    <property type="molecule type" value="Genomic_DNA"/>
</dbReference>
<feature type="compositionally biased region" description="Polar residues" evidence="2">
    <location>
        <begin position="846"/>
        <end position="859"/>
    </location>
</feature>
<dbReference type="InterPro" id="IPR012677">
    <property type="entry name" value="Nucleotide-bd_a/b_plait_sf"/>
</dbReference>
<feature type="compositionally biased region" description="Polar residues" evidence="2">
    <location>
        <begin position="507"/>
        <end position="519"/>
    </location>
</feature>
<feature type="compositionally biased region" description="Polar residues" evidence="2">
    <location>
        <begin position="1051"/>
        <end position="1068"/>
    </location>
</feature>
<feature type="compositionally biased region" description="Low complexity" evidence="2">
    <location>
        <begin position="1096"/>
        <end position="1119"/>
    </location>
</feature>
<feature type="compositionally biased region" description="Basic residues" evidence="2">
    <location>
        <begin position="747"/>
        <end position="757"/>
    </location>
</feature>
<keyword evidence="5" id="KW-1185">Reference proteome</keyword>
<feature type="compositionally biased region" description="Polar residues" evidence="2">
    <location>
        <begin position="170"/>
        <end position="182"/>
    </location>
</feature>
<reference evidence="4" key="1">
    <citation type="submission" date="2023-07" db="EMBL/GenBank/DDBJ databases">
        <title>Black Yeasts Isolated from many extreme environments.</title>
        <authorList>
            <person name="Coleine C."/>
            <person name="Stajich J.E."/>
            <person name="Selbmann L."/>
        </authorList>
    </citation>
    <scope>NUCLEOTIDE SEQUENCE</scope>
    <source>
        <strain evidence="4">CCFEE 5485</strain>
    </source>
</reference>
<name>A0AAE0TT00_9PEZI</name>
<feature type="compositionally biased region" description="Low complexity" evidence="2">
    <location>
        <begin position="1436"/>
        <end position="1457"/>
    </location>
</feature>
<organism evidence="4 5">
    <name type="scientific">Recurvomyces mirabilis</name>
    <dbReference type="NCBI Taxonomy" id="574656"/>
    <lineage>
        <taxon>Eukaryota</taxon>
        <taxon>Fungi</taxon>
        <taxon>Dikarya</taxon>
        <taxon>Ascomycota</taxon>
        <taxon>Pezizomycotina</taxon>
        <taxon>Dothideomycetes</taxon>
        <taxon>Dothideomycetidae</taxon>
        <taxon>Mycosphaerellales</taxon>
        <taxon>Teratosphaeriaceae</taxon>
        <taxon>Recurvomyces</taxon>
    </lineage>
</organism>
<sequence length="1709" mass="182679">MAEANAHEYGPVIASSNRYLDIEPYCGRIYNTEYHTWRDVLPREFPQSATKEVEEAFLKHYFTEREIYIQGGDPGGYRFLKQVWYCIALWNYQIKIPKVADEWMTAHENIITSTALRSHLLSPKAEVSAFFFPPDVYTYGEKLLGQVIGLIQYRVMQLTADVHPWHAASGSRTTTESTSPSAQAALANPTTAKHIDVAVSEPPSESSSTSRSSRKQQAGLVVANRPVASLSPVPEDIHRPRAESSTQPQLPPVQVRKRGNSFSRVQQNTTRSSSFMPRSQQQYPHVDMQYAQQPPPFNSAGPTSGNLHPHMAQQHGRLSSDEHAHPIPKSPHFIQGHAAVPGSAAPPHVSQQIGPYVDLVNGPPPPSDYLPPKVEPRRFGHAGDEQYFGHRYDEGRFSVQAPLDDKRGTIRYANNRRDSYPTRGGKPRTFSVSRGKPYSGRNSFSSGSRNSEAFIQASDDARYTATFVSEDKSRRNSNFSNDWRAKAPGDWLPSGENLPPSREGFTYGQSGMPSHQSSGGFKGNTAGQSPYMPTPVYAPLPTQQEFEAPGPEGQQYIEHESELGYDPGANTPYTIAPGCTYIAKLLVFYVPPQMTEADVHQYFQAIGPVKLVSLGPNQLNTAPRNMWITFRNHTTTVKALALNGTHWPSSNQRLRIEVPREYWDPSHHKFPGSDHPENRRHVFKSSRDLEKHYGPHPQPKHPSQDARNLKYVADVQTPTIKSTNVPNLTKDVLSGASTIVASGPSTPKKKSKPKKSKGREPPENAPASIAKSKAASEETITTEHVGTIKEGIVIDTTPKPYAAHTSTDLAKDTTSAQVNAHSLEGKDELGAEYGESQAKQAEDMTSVPSVTNPVTSEESQGADGSAQQPFRAQTPAEAKATVSGSASTESAQPTTAISLDSNEKTTKSSSGADGTKDVQLIMKSSDSTASVTASSPVATPAATQKHDDDGVDESFHTAIESNESAKQQKIAEQKSRPESTTAEPAHTTDVPHHLLSINSRTEDRGTDETTSSAVTAITTIRTPLEISHDPKPVATEQTEPIPAEYIPVASLGSQTPGSQARSPASTTGKKVPIPLLMVNKTNSNRTNDDASPKIDNPVTPTSVNSPSSPTTPAATMASPKQQARKDSSAALSLPSTQTKVDKSKGPAKTESLSMFAKKQQTSKSKKSKPQKGKGSIRDKSLFDNDGVSSTASPSESRAASIAADTFPQDVLDQDFMGGDRASIDTVMESADTQSTGPVDNSTLQSAQGVGGLPRQRPDLQSRKQTNTMPVESADNESSATRSPQQSSNKSPGPESDPNQSRSADIAKGAVSSTDGSPSSSGASAPAATTGSEGSDQTLFRSFRESDASLGVRDSGDSGGAIPDPTGGNGTVLDPAIPGAGMTEDKHPPADEVPSEEKAKKKSRKSGNKKKKGKSKADNDQEESQQPTEQDSAQQSTVTVAETRATTACSSATTPAPITLIQAPGFMFKFGLDKTTPSTPFANKTSTVLSSSEDHTTLSPTAASATSSHTFGRPSDTSGDNTPPSTAAASSSADSPSSRVQSLIAARQQQLQKKGGSGLVTAPVNRGMMAKRQHAHRKRATKSSDSSTSSSAEGERQAKEKDEGEGEGEGDVVVVGGEAETMTSGRRPSGRSALLLRSAGLGGIGIEDSVFDARRTFRGSGGPGTLLIYIADGSHDGDGSGNGKEAEKDDDDEGWTGIVEDGDEEDTKKL</sequence>
<evidence type="ECO:0000313" key="5">
    <source>
        <dbReference type="Proteomes" id="UP001274830"/>
    </source>
</evidence>